<reference evidence="2 3" key="1">
    <citation type="journal article" date="2023" name="Plants (Basel)">
        <title>Bridging the Gap: Combining Genomics and Transcriptomics Approaches to Understand Stylosanthes scabra, an Orphan Legume from the Brazilian Caatinga.</title>
        <authorList>
            <person name="Ferreira-Neto J.R.C."/>
            <person name="da Silva M.D."/>
            <person name="Binneck E."/>
            <person name="de Melo N.F."/>
            <person name="da Silva R.H."/>
            <person name="de Melo A.L.T.M."/>
            <person name="Pandolfi V."/>
            <person name="Bustamante F.O."/>
            <person name="Brasileiro-Vidal A.C."/>
            <person name="Benko-Iseppon A.M."/>
        </authorList>
    </citation>
    <scope>NUCLEOTIDE SEQUENCE [LARGE SCALE GENOMIC DNA]</scope>
    <source>
        <tissue evidence="2">Leaves</tissue>
    </source>
</reference>
<dbReference type="Proteomes" id="UP001341840">
    <property type="component" value="Unassembled WGS sequence"/>
</dbReference>
<sequence length="111" mass="12080">MCSIKRRRKNGIDAADEPGEADPKPSALLRSSPTTTMTRRRRAQSPGRAGRAHGEDDSNQILCLRGVPSGLLDSSLRFLLLLRGPNLRERAASTDPHLSGATLGFKEQETD</sequence>
<feature type="region of interest" description="Disordered" evidence="1">
    <location>
        <begin position="1"/>
        <end position="58"/>
    </location>
</feature>
<proteinExistence type="predicted"/>
<comment type="caution">
    <text evidence="2">The sequence shown here is derived from an EMBL/GenBank/DDBJ whole genome shotgun (WGS) entry which is preliminary data.</text>
</comment>
<keyword evidence="3" id="KW-1185">Reference proteome</keyword>
<accession>A0ABU6USW3</accession>
<evidence type="ECO:0000313" key="2">
    <source>
        <dbReference type="EMBL" id="MED6162678.1"/>
    </source>
</evidence>
<feature type="region of interest" description="Disordered" evidence="1">
    <location>
        <begin position="91"/>
        <end position="111"/>
    </location>
</feature>
<gene>
    <name evidence="2" type="ORF">PIB30_072824</name>
</gene>
<name>A0ABU6USW3_9FABA</name>
<organism evidence="2 3">
    <name type="scientific">Stylosanthes scabra</name>
    <dbReference type="NCBI Taxonomy" id="79078"/>
    <lineage>
        <taxon>Eukaryota</taxon>
        <taxon>Viridiplantae</taxon>
        <taxon>Streptophyta</taxon>
        <taxon>Embryophyta</taxon>
        <taxon>Tracheophyta</taxon>
        <taxon>Spermatophyta</taxon>
        <taxon>Magnoliopsida</taxon>
        <taxon>eudicotyledons</taxon>
        <taxon>Gunneridae</taxon>
        <taxon>Pentapetalae</taxon>
        <taxon>rosids</taxon>
        <taxon>fabids</taxon>
        <taxon>Fabales</taxon>
        <taxon>Fabaceae</taxon>
        <taxon>Papilionoideae</taxon>
        <taxon>50 kb inversion clade</taxon>
        <taxon>dalbergioids sensu lato</taxon>
        <taxon>Dalbergieae</taxon>
        <taxon>Pterocarpus clade</taxon>
        <taxon>Stylosanthes</taxon>
    </lineage>
</organism>
<evidence type="ECO:0000256" key="1">
    <source>
        <dbReference type="SAM" id="MobiDB-lite"/>
    </source>
</evidence>
<evidence type="ECO:0000313" key="3">
    <source>
        <dbReference type="Proteomes" id="UP001341840"/>
    </source>
</evidence>
<protein>
    <submittedName>
        <fullName evidence="2">Uncharacterized protein</fullName>
    </submittedName>
</protein>
<dbReference type="EMBL" id="JASCZI010121699">
    <property type="protein sequence ID" value="MED6162678.1"/>
    <property type="molecule type" value="Genomic_DNA"/>
</dbReference>